<dbReference type="SMART" id="SM00248">
    <property type="entry name" value="ANK"/>
    <property type="match status" value="3"/>
</dbReference>
<dbReference type="PANTHER" id="PTHR46224:SF64">
    <property type="entry name" value="IQ MOTIF AND ANKYRIN REPEAT DOMAIN-CONTAINING PROTEIN 1"/>
    <property type="match status" value="1"/>
</dbReference>
<protein>
    <submittedName>
        <fullName evidence="1">Ankyrin repeat-containing domain protein</fullName>
    </submittedName>
</protein>
<keyword evidence="2" id="KW-1185">Reference proteome</keyword>
<dbReference type="AlphaFoldDB" id="A0A9P7YB17"/>
<organism evidence="1 2">
    <name type="scientific">Amylocarpus encephaloides</name>
    <dbReference type="NCBI Taxonomy" id="45428"/>
    <lineage>
        <taxon>Eukaryota</taxon>
        <taxon>Fungi</taxon>
        <taxon>Dikarya</taxon>
        <taxon>Ascomycota</taxon>
        <taxon>Pezizomycotina</taxon>
        <taxon>Leotiomycetes</taxon>
        <taxon>Helotiales</taxon>
        <taxon>Helotiales incertae sedis</taxon>
        <taxon>Amylocarpus</taxon>
    </lineage>
</organism>
<dbReference type="PANTHER" id="PTHR46224">
    <property type="entry name" value="ANKYRIN REPEAT FAMILY PROTEIN"/>
    <property type="match status" value="1"/>
</dbReference>
<dbReference type="InterPro" id="IPR002110">
    <property type="entry name" value="Ankyrin_rpt"/>
</dbReference>
<comment type="caution">
    <text evidence="1">The sequence shown here is derived from an EMBL/GenBank/DDBJ whole genome shotgun (WGS) entry which is preliminary data.</text>
</comment>
<dbReference type="SUPFAM" id="SSF48403">
    <property type="entry name" value="Ankyrin repeat"/>
    <property type="match status" value="1"/>
</dbReference>
<dbReference type="OrthoDB" id="4772757at2759"/>
<name>A0A9P7YB17_9HELO</name>
<evidence type="ECO:0000313" key="2">
    <source>
        <dbReference type="Proteomes" id="UP000824998"/>
    </source>
</evidence>
<gene>
    <name evidence="1" type="ORF">BJ875DRAFT_488241</name>
</gene>
<proteinExistence type="predicted"/>
<dbReference type="EMBL" id="MU251696">
    <property type="protein sequence ID" value="KAG9230152.1"/>
    <property type="molecule type" value="Genomic_DNA"/>
</dbReference>
<dbReference type="InterPro" id="IPR051616">
    <property type="entry name" value="Cul2-RING_E3_ligase_SR"/>
</dbReference>
<dbReference type="InterPro" id="IPR036770">
    <property type="entry name" value="Ankyrin_rpt-contain_sf"/>
</dbReference>
<accession>A0A9P7YB17</accession>
<dbReference type="Proteomes" id="UP000824998">
    <property type="component" value="Unassembled WGS sequence"/>
</dbReference>
<reference evidence="1" key="1">
    <citation type="journal article" date="2021" name="IMA Fungus">
        <title>Genomic characterization of three marine fungi, including Emericellopsis atlantica sp. nov. with signatures of a generalist lifestyle and marine biomass degradation.</title>
        <authorList>
            <person name="Hagestad O.C."/>
            <person name="Hou L."/>
            <person name="Andersen J.H."/>
            <person name="Hansen E.H."/>
            <person name="Altermark B."/>
            <person name="Li C."/>
            <person name="Kuhnert E."/>
            <person name="Cox R.J."/>
            <person name="Crous P.W."/>
            <person name="Spatafora J.W."/>
            <person name="Lail K."/>
            <person name="Amirebrahimi M."/>
            <person name="Lipzen A."/>
            <person name="Pangilinan J."/>
            <person name="Andreopoulos W."/>
            <person name="Hayes R.D."/>
            <person name="Ng V."/>
            <person name="Grigoriev I.V."/>
            <person name="Jackson S.A."/>
            <person name="Sutton T.D.S."/>
            <person name="Dobson A.D.W."/>
            <person name="Rama T."/>
        </authorList>
    </citation>
    <scope>NUCLEOTIDE SEQUENCE</scope>
    <source>
        <strain evidence="1">TRa018bII</strain>
    </source>
</reference>
<dbReference type="Gene3D" id="1.25.40.20">
    <property type="entry name" value="Ankyrin repeat-containing domain"/>
    <property type="match status" value="2"/>
</dbReference>
<evidence type="ECO:0000313" key="1">
    <source>
        <dbReference type="EMBL" id="KAG9230152.1"/>
    </source>
</evidence>
<sequence length="355" mass="39432">MSTLIIAMLSDPAMYEEMLGSEHVDLNLTTKLFRSPLYVATECRRLDLIEHLLDQGADPHNYLGNGLTMVDLVVSYGWADVFQTFLDPEYVFGLSCARVGKLAETEVIANNFEIVEMILKKHDHECDVYGNPDLFAYACQDGRDAVVSNMLDHGADPNGRSSLVTVCPLVEAARNHLRTVTLLLDRGASLKYEDRCALVTALRVQEFMIVNLLLLDRGLTIDTLDLFATINSNNVPFAQSLLLRDHKIDWSPTEDLRLDHSIVGVVQNSRKEMMHWLVVECGLNVNNALIGPPLFFHAIRSASAAMVKCLLAIGATPIDYEALCSQWSHAYPILPHPKEELSLALNAKEKGGSLI</sequence>